<reference evidence="2 3" key="2">
    <citation type="submission" date="2020-03" db="EMBL/GenBank/DDBJ databases">
        <authorList>
            <person name="Ichikawa N."/>
            <person name="Kimura A."/>
            <person name="Kitahashi Y."/>
            <person name="Uohara A."/>
        </authorList>
    </citation>
    <scope>NUCLEOTIDE SEQUENCE [LARGE SCALE GENOMIC DNA]</scope>
    <source>
        <strain evidence="2 3">NBRC 108638</strain>
    </source>
</reference>
<gene>
    <name evidence="2" type="ORF">Prum_035970</name>
</gene>
<dbReference type="Pfam" id="PF19054">
    <property type="entry name" value="DUF5753"/>
    <property type="match status" value="1"/>
</dbReference>
<protein>
    <submittedName>
        <fullName evidence="2">Transcriptional regulator</fullName>
    </submittedName>
</protein>
<dbReference type="GO" id="GO:0003677">
    <property type="term" value="F:DNA binding"/>
    <property type="evidence" value="ECO:0007669"/>
    <property type="project" value="InterPro"/>
</dbReference>
<name>A0A6V8LB83_9ACTN</name>
<dbReference type="SMART" id="SM00530">
    <property type="entry name" value="HTH_XRE"/>
    <property type="match status" value="1"/>
</dbReference>
<dbReference type="PROSITE" id="PS50943">
    <property type="entry name" value="HTH_CROC1"/>
    <property type="match status" value="1"/>
</dbReference>
<evidence type="ECO:0000259" key="1">
    <source>
        <dbReference type="PROSITE" id="PS50943"/>
    </source>
</evidence>
<organism evidence="2 3">
    <name type="scientific">Phytohabitans rumicis</name>
    <dbReference type="NCBI Taxonomy" id="1076125"/>
    <lineage>
        <taxon>Bacteria</taxon>
        <taxon>Bacillati</taxon>
        <taxon>Actinomycetota</taxon>
        <taxon>Actinomycetes</taxon>
        <taxon>Micromonosporales</taxon>
        <taxon>Micromonosporaceae</taxon>
    </lineage>
</organism>
<dbReference type="RefSeq" id="WP_173077422.1">
    <property type="nucleotide sequence ID" value="NZ_BAABJB010000009.1"/>
</dbReference>
<dbReference type="InterPro" id="IPR001387">
    <property type="entry name" value="Cro/C1-type_HTH"/>
</dbReference>
<reference evidence="2 3" key="1">
    <citation type="submission" date="2020-03" db="EMBL/GenBank/DDBJ databases">
        <title>Whole genome shotgun sequence of Phytohabitans rumicis NBRC 108638.</title>
        <authorList>
            <person name="Komaki H."/>
            <person name="Tamura T."/>
        </authorList>
    </citation>
    <scope>NUCLEOTIDE SEQUENCE [LARGE SCALE GENOMIC DNA]</scope>
    <source>
        <strain evidence="2 3">NBRC 108638</strain>
    </source>
</reference>
<keyword evidence="3" id="KW-1185">Reference proteome</keyword>
<dbReference type="CDD" id="cd00093">
    <property type="entry name" value="HTH_XRE"/>
    <property type="match status" value="1"/>
</dbReference>
<feature type="domain" description="HTH cro/C1-type" evidence="1">
    <location>
        <begin position="15"/>
        <end position="69"/>
    </location>
</feature>
<dbReference type="InterPro" id="IPR043917">
    <property type="entry name" value="DUF5753"/>
</dbReference>
<sequence length="286" mass="32519">MANPTIQRRRLGIALKHAREQAGKTQEEAAERIDAAASKVSRLELGQSGIKLTDLTLLLDFYGVPSEQAESMRELARTGRQRGRWSGYRNVVPDWFRQYVDLEADATEIRWYQPEVVPGILQIEPYARTMITSSPPSSAVEEVDRHVRVRLERQAILERSDAPELGFILSESALRRHIGGPATMRDQLTHLAEISERPHIGLQVLPFDAQTYETASFGFITLRFGHDTTSDVIYLEDYTDAVYLDRPDAVRAYTRLWSRLQAAALGPVESRHLILRVAEEIERHET</sequence>
<dbReference type="AlphaFoldDB" id="A0A6V8LB83"/>
<proteinExistence type="predicted"/>
<dbReference type="Gene3D" id="1.10.260.40">
    <property type="entry name" value="lambda repressor-like DNA-binding domains"/>
    <property type="match status" value="1"/>
</dbReference>
<evidence type="ECO:0000313" key="2">
    <source>
        <dbReference type="EMBL" id="GFJ89955.1"/>
    </source>
</evidence>
<dbReference type="Pfam" id="PF13560">
    <property type="entry name" value="HTH_31"/>
    <property type="match status" value="1"/>
</dbReference>
<dbReference type="SUPFAM" id="SSF47413">
    <property type="entry name" value="lambda repressor-like DNA-binding domains"/>
    <property type="match status" value="1"/>
</dbReference>
<dbReference type="InterPro" id="IPR010982">
    <property type="entry name" value="Lambda_DNA-bd_dom_sf"/>
</dbReference>
<dbReference type="Proteomes" id="UP000482960">
    <property type="component" value="Unassembled WGS sequence"/>
</dbReference>
<dbReference type="EMBL" id="BLPG01000001">
    <property type="protein sequence ID" value="GFJ89955.1"/>
    <property type="molecule type" value="Genomic_DNA"/>
</dbReference>
<comment type="caution">
    <text evidence="2">The sequence shown here is derived from an EMBL/GenBank/DDBJ whole genome shotgun (WGS) entry which is preliminary data.</text>
</comment>
<evidence type="ECO:0000313" key="3">
    <source>
        <dbReference type="Proteomes" id="UP000482960"/>
    </source>
</evidence>
<accession>A0A6V8LB83</accession>